<dbReference type="AlphaFoldDB" id="A0A2P8CJ78"/>
<name>A0A2P8CJ78_9ACTN</name>
<feature type="region of interest" description="Disordered" evidence="1">
    <location>
        <begin position="1"/>
        <end position="33"/>
    </location>
</feature>
<keyword evidence="3" id="KW-1185">Reference proteome</keyword>
<proteinExistence type="predicted"/>
<dbReference type="Proteomes" id="UP000240542">
    <property type="component" value="Unassembled WGS sequence"/>
</dbReference>
<reference evidence="2 3" key="1">
    <citation type="submission" date="2018-03" db="EMBL/GenBank/DDBJ databases">
        <title>Genomic Encyclopedia of Archaeal and Bacterial Type Strains, Phase II (KMG-II): from individual species to whole genera.</title>
        <authorList>
            <person name="Goeker M."/>
        </authorList>
    </citation>
    <scope>NUCLEOTIDE SEQUENCE [LARGE SCALE GENOMIC DNA]</scope>
    <source>
        <strain evidence="2 3">DSM 45312</strain>
    </source>
</reference>
<protein>
    <submittedName>
        <fullName evidence="2">Uncharacterized protein</fullName>
    </submittedName>
</protein>
<evidence type="ECO:0000313" key="3">
    <source>
        <dbReference type="Proteomes" id="UP000240542"/>
    </source>
</evidence>
<comment type="caution">
    <text evidence="2">The sequence shown here is derived from an EMBL/GenBank/DDBJ whole genome shotgun (WGS) entry which is preliminary data.</text>
</comment>
<sequence>MPLCHASPRRGTGRAVDDLRTRTLPRVPGGVVL</sequence>
<organism evidence="2 3">
    <name type="scientific">Murinocardiopsis flavida</name>
    <dbReference type="NCBI Taxonomy" id="645275"/>
    <lineage>
        <taxon>Bacteria</taxon>
        <taxon>Bacillati</taxon>
        <taxon>Actinomycetota</taxon>
        <taxon>Actinomycetes</taxon>
        <taxon>Streptosporangiales</taxon>
        <taxon>Nocardiopsidaceae</taxon>
        <taxon>Murinocardiopsis</taxon>
    </lineage>
</organism>
<gene>
    <name evidence="2" type="ORF">CLV63_13826</name>
</gene>
<evidence type="ECO:0000313" key="2">
    <source>
        <dbReference type="EMBL" id="PSK85027.1"/>
    </source>
</evidence>
<accession>A0A2P8CJ78</accession>
<dbReference type="EMBL" id="PYGA01000038">
    <property type="protein sequence ID" value="PSK85027.1"/>
    <property type="molecule type" value="Genomic_DNA"/>
</dbReference>
<evidence type="ECO:0000256" key="1">
    <source>
        <dbReference type="SAM" id="MobiDB-lite"/>
    </source>
</evidence>